<reference evidence="2" key="1">
    <citation type="submission" date="2021-10" db="EMBL/GenBank/DDBJ databases">
        <authorList>
            <person name="Lyu M."/>
            <person name="Wang X."/>
            <person name="Meng X."/>
            <person name="Xu K."/>
        </authorList>
    </citation>
    <scope>NUCLEOTIDE SEQUENCE</scope>
    <source>
        <strain evidence="2">A6</strain>
    </source>
</reference>
<gene>
    <name evidence="2" type="ORF">LK996_02185</name>
</gene>
<protein>
    <recommendedName>
        <fullName evidence="4">UrcA family protein</fullName>
    </recommendedName>
</protein>
<evidence type="ECO:0000313" key="2">
    <source>
        <dbReference type="EMBL" id="MCC8361893.1"/>
    </source>
</evidence>
<evidence type="ECO:0008006" key="4">
    <source>
        <dbReference type="Google" id="ProtNLM"/>
    </source>
</evidence>
<feature type="signal peptide" evidence="1">
    <location>
        <begin position="1"/>
        <end position="19"/>
    </location>
</feature>
<sequence length="116" mass="13063">MSPRLFAVALVLLAPATWAQSQSTDATLVTTPVIPRDVERQREIERATDAREYRAAYDAAYASYGGQRLSERDIKRARCNDAKSHREATLREVGLSRDFEMLRALDDAVYEACRGL</sequence>
<feature type="chain" id="PRO_5047095539" description="UrcA family protein" evidence="1">
    <location>
        <begin position="20"/>
        <end position="116"/>
    </location>
</feature>
<organism evidence="2 3">
    <name type="scientific">Noviluteimonas lactosilytica</name>
    <dbReference type="NCBI Taxonomy" id="2888523"/>
    <lineage>
        <taxon>Bacteria</taxon>
        <taxon>Pseudomonadati</taxon>
        <taxon>Pseudomonadota</taxon>
        <taxon>Gammaproteobacteria</taxon>
        <taxon>Lysobacterales</taxon>
        <taxon>Lysobacteraceae</taxon>
        <taxon>Noviluteimonas</taxon>
    </lineage>
</organism>
<keyword evidence="3" id="KW-1185">Reference proteome</keyword>
<evidence type="ECO:0000256" key="1">
    <source>
        <dbReference type="SAM" id="SignalP"/>
    </source>
</evidence>
<comment type="caution">
    <text evidence="2">The sequence shown here is derived from an EMBL/GenBank/DDBJ whole genome shotgun (WGS) entry which is preliminary data.</text>
</comment>
<dbReference type="RefSeq" id="WP_230525538.1">
    <property type="nucleotide sequence ID" value="NZ_JAJGAK010000001.1"/>
</dbReference>
<accession>A0ABS8JE53</accession>
<name>A0ABS8JE53_9GAMM</name>
<keyword evidence="1" id="KW-0732">Signal</keyword>
<evidence type="ECO:0000313" key="3">
    <source>
        <dbReference type="Proteomes" id="UP001165293"/>
    </source>
</evidence>
<proteinExistence type="predicted"/>
<dbReference type="EMBL" id="JAJGAK010000001">
    <property type="protein sequence ID" value="MCC8361893.1"/>
    <property type="molecule type" value="Genomic_DNA"/>
</dbReference>
<dbReference type="Proteomes" id="UP001165293">
    <property type="component" value="Unassembled WGS sequence"/>
</dbReference>